<gene>
    <name evidence="6" type="ORF">CI109_107240</name>
</gene>
<dbReference type="SUPFAM" id="SSF81296">
    <property type="entry name" value="E set domains"/>
    <property type="match status" value="1"/>
</dbReference>
<organism evidence="6 7">
    <name type="scientific">Kwoniella shandongensis</name>
    <dbReference type="NCBI Taxonomy" id="1734106"/>
    <lineage>
        <taxon>Eukaryota</taxon>
        <taxon>Fungi</taxon>
        <taxon>Dikarya</taxon>
        <taxon>Basidiomycota</taxon>
        <taxon>Agaricomycotina</taxon>
        <taxon>Tremellomycetes</taxon>
        <taxon>Tremellales</taxon>
        <taxon>Cryptococcaceae</taxon>
        <taxon>Kwoniella</taxon>
    </lineage>
</organism>
<dbReference type="PANTHER" id="PTHR32208:SF21">
    <property type="entry name" value="LOW QUALITY PROTEIN: ALDEHYDE OXIDASE GLOX-LIKE"/>
    <property type="match status" value="1"/>
</dbReference>
<dbReference type="InterPro" id="IPR009880">
    <property type="entry name" value="Glyoxal_oxidase_N"/>
</dbReference>
<keyword evidence="7" id="KW-1185">Reference proteome</keyword>
<dbReference type="CDD" id="cd02851">
    <property type="entry name" value="E_set_GO_C"/>
    <property type="match status" value="1"/>
</dbReference>
<name>A0A5M6C5Y1_9TREE</name>
<dbReference type="GeneID" id="43587823"/>
<dbReference type="EMBL" id="CP144064">
    <property type="protein sequence ID" value="WWD22747.1"/>
    <property type="molecule type" value="Genomic_DNA"/>
</dbReference>
<dbReference type="OrthoDB" id="2019572at2759"/>
<evidence type="ECO:0000256" key="2">
    <source>
        <dbReference type="SAM" id="Phobius"/>
    </source>
</evidence>
<feature type="region of interest" description="Disordered" evidence="1">
    <location>
        <begin position="617"/>
        <end position="650"/>
    </location>
</feature>
<reference evidence="6" key="2">
    <citation type="submission" date="2024-01" db="EMBL/GenBank/DDBJ databases">
        <title>Comparative genomics of Cryptococcus and Kwoniella reveals pathogenesis evolution and contrasting modes of karyotype evolution via chromosome fusion or intercentromeric recombination.</title>
        <authorList>
            <person name="Coelho M.A."/>
            <person name="David-Palma M."/>
            <person name="Shea T."/>
            <person name="Bowers K."/>
            <person name="McGinley-Smith S."/>
            <person name="Mohammad A.W."/>
            <person name="Gnirke A."/>
            <person name="Yurkov A.M."/>
            <person name="Nowrousian M."/>
            <person name="Sun S."/>
            <person name="Cuomo C.A."/>
            <person name="Heitman J."/>
        </authorList>
    </citation>
    <scope>NUCLEOTIDE SEQUENCE</scope>
    <source>
        <strain evidence="6">CBS 12478</strain>
    </source>
</reference>
<evidence type="ECO:0000259" key="4">
    <source>
        <dbReference type="Pfam" id="PF07250"/>
    </source>
</evidence>
<keyword evidence="3" id="KW-0732">Signal</keyword>
<dbReference type="Proteomes" id="UP000322225">
    <property type="component" value="Chromosome 14"/>
</dbReference>
<keyword evidence="2" id="KW-1133">Transmembrane helix</keyword>
<feature type="transmembrane region" description="Helical" evidence="2">
    <location>
        <begin position="656"/>
        <end position="677"/>
    </location>
</feature>
<evidence type="ECO:0000313" key="6">
    <source>
        <dbReference type="EMBL" id="WWD22747.1"/>
    </source>
</evidence>
<dbReference type="Gene3D" id="2.60.40.10">
    <property type="entry name" value="Immunoglobulins"/>
    <property type="match status" value="1"/>
</dbReference>
<evidence type="ECO:0000259" key="5">
    <source>
        <dbReference type="Pfam" id="PF09118"/>
    </source>
</evidence>
<feature type="domain" description="Galactose oxidase-like Early set" evidence="5">
    <location>
        <begin position="484"/>
        <end position="591"/>
    </location>
</feature>
<feature type="compositionally biased region" description="Low complexity" evidence="1">
    <location>
        <begin position="617"/>
        <end position="644"/>
    </location>
</feature>
<feature type="signal peptide" evidence="3">
    <location>
        <begin position="1"/>
        <end position="20"/>
    </location>
</feature>
<keyword evidence="2" id="KW-0472">Membrane</keyword>
<dbReference type="InterPro" id="IPR013783">
    <property type="entry name" value="Ig-like_fold"/>
</dbReference>
<dbReference type="Gene3D" id="2.130.10.80">
    <property type="entry name" value="Galactose oxidase/kelch, beta-propeller"/>
    <property type="match status" value="1"/>
</dbReference>
<dbReference type="InterPro" id="IPR037293">
    <property type="entry name" value="Gal_Oxidase_central_sf"/>
</dbReference>
<dbReference type="SUPFAM" id="SSF50965">
    <property type="entry name" value="Galactose oxidase, central domain"/>
    <property type="match status" value="1"/>
</dbReference>
<evidence type="ECO:0000313" key="7">
    <source>
        <dbReference type="Proteomes" id="UP000322225"/>
    </source>
</evidence>
<dbReference type="InterPro" id="IPR014756">
    <property type="entry name" value="Ig_E-set"/>
</dbReference>
<dbReference type="RefSeq" id="XP_031862110.1">
    <property type="nucleotide sequence ID" value="XM_032003697.1"/>
</dbReference>
<evidence type="ECO:0000256" key="3">
    <source>
        <dbReference type="SAM" id="SignalP"/>
    </source>
</evidence>
<dbReference type="InterPro" id="IPR015202">
    <property type="entry name" value="GO-like_E_set"/>
</dbReference>
<evidence type="ECO:0000256" key="1">
    <source>
        <dbReference type="SAM" id="MobiDB-lite"/>
    </source>
</evidence>
<dbReference type="Pfam" id="PF09118">
    <property type="entry name" value="GO-like_E_set"/>
    <property type="match status" value="1"/>
</dbReference>
<dbReference type="KEGG" id="ksn:43587823"/>
<feature type="chain" id="PRO_5044330512" evidence="3">
    <location>
        <begin position="21"/>
        <end position="678"/>
    </location>
</feature>
<proteinExistence type="predicted"/>
<accession>A0A5M6C5Y1</accession>
<feature type="domain" description="Glyoxal oxidase N-terminal" evidence="4">
    <location>
        <begin position="85"/>
        <end position="477"/>
    </location>
</feature>
<dbReference type="InterPro" id="IPR011043">
    <property type="entry name" value="Gal_Oxase/kelch_b-propeller"/>
</dbReference>
<reference evidence="6" key="1">
    <citation type="submission" date="2017-08" db="EMBL/GenBank/DDBJ databases">
        <authorList>
            <person name="Cuomo C."/>
            <person name="Billmyre B."/>
            <person name="Heitman J."/>
        </authorList>
    </citation>
    <scope>NUCLEOTIDE SEQUENCE</scope>
    <source>
        <strain evidence="6">CBS 12478</strain>
    </source>
</reference>
<protein>
    <submittedName>
        <fullName evidence="6">Uncharacterized protein</fullName>
    </submittedName>
</protein>
<dbReference type="Pfam" id="PF07250">
    <property type="entry name" value="Glyoxal_oxid_N"/>
    <property type="match status" value="1"/>
</dbReference>
<dbReference type="AlphaFoldDB" id="A0A5M6C5Y1"/>
<dbReference type="PANTHER" id="PTHR32208">
    <property type="entry name" value="SECRETED PROTEIN-RELATED"/>
    <property type="match status" value="1"/>
</dbReference>
<keyword evidence="2" id="KW-0812">Transmembrane</keyword>
<sequence>MISSTPLLSLALAATTLVNANHISTPDRQVRHRDLAARQVKPRATGVVPGGFEIVGDSGVSAQMMFLGTEKTVYILDKAENNSMQVTNADGLTHPAWGTTYDLASNTATAMTVSSNTFCAAGLPVGNGSWVVFGGNQPVTYQGVATKDAGGANPYNDADGGAAIRMLDPCDDGQCAWQEGGDALTMSGKRWYPSVELLGDGSLIVLGGDNNGGYVSTFVQNNPTYEYWPKKASGAIHMDFLNYTVPVNLFPLTWLLPGGKLFMQAAYKTILYDMDKRTETPLPDMPYAVRVYPASAANAILPLTPANNYTATILFCGGSNANFNLSSDGGAQFNVTAVPADDTCVRISPEDANPTYVDDDTMPEGRSMGQFIYLPDGTMWMGNGVNMGTAGYGDDKYSIGQSYGQAPLYQPAIYNPNAPAGSRWSREGLGESTQERMYHSTAILLADSSVLISGSNPNKDVTFAQWSTSYEVERWYPLWYNEERPAPTSAFPQSLSYGGDFWNLTYTPSKSSSDPGNTKITIVRTGFSTHAINFGQRYLELATTYTKNAQTGEVTIHASQMPPNSNVFQPGPAMIFLVVDGVPSEGKMIMIGSGQIGTQPISAAAVLPESVVVTSDSSSSSSSSSAASSNSSDSSSGSSGGSNAKTVTSAKSSAPAGLHASVLAAMLGVMSVGLVLLV</sequence>